<proteinExistence type="predicted"/>
<comment type="caution">
    <text evidence="2">The sequence shown here is derived from an EMBL/GenBank/DDBJ whole genome shotgun (WGS) entry which is preliminary data.</text>
</comment>
<sequence length="83" mass="9863">MWSDRHEGQAGGYLTIETKLVKSLRENERSARRGRKRKKDNQEQIFIYELEQKDEDDDDDDSGDEDDDDTREMRPCGLMDPPW</sequence>
<dbReference type="VEuPathDB" id="FungiDB:PADG_02406"/>
<evidence type="ECO:0000313" key="3">
    <source>
        <dbReference type="Proteomes" id="UP000242814"/>
    </source>
</evidence>
<evidence type="ECO:0000313" key="2">
    <source>
        <dbReference type="EMBL" id="ODH29599.1"/>
    </source>
</evidence>
<dbReference type="AlphaFoldDB" id="A0A1D2JF63"/>
<feature type="region of interest" description="Disordered" evidence="1">
    <location>
        <begin position="24"/>
        <end position="83"/>
    </location>
</feature>
<reference evidence="2 3" key="1">
    <citation type="submission" date="2016-06" db="EMBL/GenBank/DDBJ databases">
        <authorList>
            <person name="Kjaerup R.B."/>
            <person name="Dalgaard T.S."/>
            <person name="Juul-Madsen H.R."/>
        </authorList>
    </citation>
    <scope>NUCLEOTIDE SEQUENCE [LARGE SCALE GENOMIC DNA]</scope>
    <source>
        <strain evidence="2 3">Pb300</strain>
    </source>
</reference>
<dbReference type="VEuPathDB" id="FungiDB:PABG_00018"/>
<name>A0A1D2JF63_PARBR</name>
<dbReference type="EMBL" id="LZYO01000132">
    <property type="protein sequence ID" value="ODH29599.1"/>
    <property type="molecule type" value="Genomic_DNA"/>
</dbReference>
<gene>
    <name evidence="2" type="ORF">ACO22_03703</name>
</gene>
<accession>A0A1D2JF63</accession>
<organism evidence="2 3">
    <name type="scientific">Paracoccidioides brasiliensis</name>
    <dbReference type="NCBI Taxonomy" id="121759"/>
    <lineage>
        <taxon>Eukaryota</taxon>
        <taxon>Fungi</taxon>
        <taxon>Dikarya</taxon>
        <taxon>Ascomycota</taxon>
        <taxon>Pezizomycotina</taxon>
        <taxon>Eurotiomycetes</taxon>
        <taxon>Eurotiomycetidae</taxon>
        <taxon>Onygenales</taxon>
        <taxon>Ajellomycetaceae</taxon>
        <taxon>Paracoccidioides</taxon>
    </lineage>
</organism>
<protein>
    <submittedName>
        <fullName evidence="2">Uncharacterized protein</fullName>
    </submittedName>
</protein>
<dbReference type="Proteomes" id="UP000242814">
    <property type="component" value="Unassembled WGS sequence"/>
</dbReference>
<feature type="compositionally biased region" description="Acidic residues" evidence="1">
    <location>
        <begin position="52"/>
        <end position="70"/>
    </location>
</feature>
<evidence type="ECO:0000256" key="1">
    <source>
        <dbReference type="SAM" id="MobiDB-lite"/>
    </source>
</evidence>